<comment type="similarity">
    <text evidence="2">Belongs to the peptidase C19 family.</text>
</comment>
<feature type="domain" description="USP" evidence="6">
    <location>
        <begin position="738"/>
        <end position="1068"/>
    </location>
</feature>
<evidence type="ECO:0000259" key="6">
    <source>
        <dbReference type="PROSITE" id="PS50235"/>
    </source>
</evidence>
<feature type="region of interest" description="Disordered" evidence="4">
    <location>
        <begin position="437"/>
        <end position="458"/>
    </location>
</feature>
<dbReference type="CDD" id="cd02674">
    <property type="entry name" value="Peptidase_C19R"/>
    <property type="match status" value="1"/>
</dbReference>
<dbReference type="PROSITE" id="PS00973">
    <property type="entry name" value="USP_2"/>
    <property type="match status" value="1"/>
</dbReference>
<evidence type="ECO:0000256" key="1">
    <source>
        <dbReference type="ARBA" id="ARBA00000707"/>
    </source>
</evidence>
<reference evidence="7 8" key="1">
    <citation type="submission" date="2020-08" db="EMBL/GenBank/DDBJ databases">
        <authorList>
            <person name="Hejnol A."/>
        </authorList>
    </citation>
    <scope>NUCLEOTIDE SEQUENCE [LARGE SCALE GENOMIC DNA]</scope>
</reference>
<evidence type="ECO:0000313" key="8">
    <source>
        <dbReference type="Proteomes" id="UP000549394"/>
    </source>
</evidence>
<dbReference type="InterPro" id="IPR001763">
    <property type="entry name" value="Rhodanese-like_dom"/>
</dbReference>
<feature type="region of interest" description="Disordered" evidence="4">
    <location>
        <begin position="643"/>
        <end position="713"/>
    </location>
</feature>
<dbReference type="GO" id="GO:0004843">
    <property type="term" value="F:cysteine-type deubiquitinase activity"/>
    <property type="evidence" value="ECO:0007669"/>
    <property type="project" value="UniProtKB-EC"/>
</dbReference>
<protein>
    <recommendedName>
        <fullName evidence="3">ubiquitinyl hydrolase 1</fullName>
        <ecNumber evidence="3">3.4.19.12</ecNumber>
    </recommendedName>
</protein>
<evidence type="ECO:0000256" key="4">
    <source>
        <dbReference type="SAM" id="MobiDB-lite"/>
    </source>
</evidence>
<organism evidence="7 8">
    <name type="scientific">Dimorphilus gyrociliatus</name>
    <dbReference type="NCBI Taxonomy" id="2664684"/>
    <lineage>
        <taxon>Eukaryota</taxon>
        <taxon>Metazoa</taxon>
        <taxon>Spiralia</taxon>
        <taxon>Lophotrochozoa</taxon>
        <taxon>Annelida</taxon>
        <taxon>Polychaeta</taxon>
        <taxon>Polychaeta incertae sedis</taxon>
        <taxon>Dinophilidae</taxon>
        <taxon>Dimorphilus</taxon>
    </lineage>
</organism>
<dbReference type="Pfam" id="PF00443">
    <property type="entry name" value="UCH"/>
    <property type="match status" value="1"/>
</dbReference>
<evidence type="ECO:0000256" key="2">
    <source>
        <dbReference type="ARBA" id="ARBA00009085"/>
    </source>
</evidence>
<gene>
    <name evidence="7" type="ORF">DGYR_LOCUS6373</name>
</gene>
<dbReference type="PROSITE" id="PS50206">
    <property type="entry name" value="RHODANESE_3"/>
    <property type="match status" value="1"/>
</dbReference>
<dbReference type="EMBL" id="CAJFCJ010000007">
    <property type="protein sequence ID" value="CAD5117909.1"/>
    <property type="molecule type" value="Genomic_DNA"/>
</dbReference>
<dbReference type="PANTHER" id="PTHR21646:SF46">
    <property type="entry name" value="UBIQUITIN CARBOXYL-TERMINAL HYDROLASE"/>
    <property type="match status" value="1"/>
</dbReference>
<dbReference type="OrthoDB" id="292964at2759"/>
<dbReference type="SUPFAM" id="SSF54001">
    <property type="entry name" value="Cysteine proteinases"/>
    <property type="match status" value="1"/>
</dbReference>
<feature type="compositionally biased region" description="Basic and acidic residues" evidence="4">
    <location>
        <begin position="130"/>
        <end position="150"/>
    </location>
</feature>
<keyword evidence="8" id="KW-1185">Reference proteome</keyword>
<accession>A0A7I8VNQ1</accession>
<dbReference type="InterPro" id="IPR001394">
    <property type="entry name" value="Peptidase_C19_UCH"/>
</dbReference>
<feature type="compositionally biased region" description="Polar residues" evidence="4">
    <location>
        <begin position="643"/>
        <end position="655"/>
    </location>
</feature>
<evidence type="ECO:0000256" key="3">
    <source>
        <dbReference type="ARBA" id="ARBA00012759"/>
    </source>
</evidence>
<feature type="region of interest" description="Disordered" evidence="4">
    <location>
        <begin position="472"/>
        <end position="539"/>
    </location>
</feature>
<dbReference type="Gene3D" id="3.90.70.10">
    <property type="entry name" value="Cysteine proteinases"/>
    <property type="match status" value="1"/>
</dbReference>
<dbReference type="InterPro" id="IPR036873">
    <property type="entry name" value="Rhodanese-like_dom_sf"/>
</dbReference>
<dbReference type="InterPro" id="IPR018200">
    <property type="entry name" value="USP_CS"/>
</dbReference>
<dbReference type="SUPFAM" id="SSF140856">
    <property type="entry name" value="USP8 N-terminal domain-like"/>
    <property type="match status" value="1"/>
</dbReference>
<dbReference type="InterPro" id="IPR038765">
    <property type="entry name" value="Papain-like_cys_pep_sf"/>
</dbReference>
<feature type="compositionally biased region" description="Low complexity" evidence="4">
    <location>
        <begin position="663"/>
        <end position="677"/>
    </location>
</feature>
<feature type="compositionally biased region" description="Basic and acidic residues" evidence="4">
    <location>
        <begin position="494"/>
        <end position="534"/>
    </location>
</feature>
<feature type="compositionally biased region" description="Polar residues" evidence="4">
    <location>
        <begin position="678"/>
        <end position="691"/>
    </location>
</feature>
<comment type="catalytic activity">
    <reaction evidence="1">
        <text>Thiol-dependent hydrolysis of ester, thioester, amide, peptide and isopeptide bonds formed by the C-terminal Gly of ubiquitin (a 76-residue protein attached to proteins as an intracellular targeting signal).</text>
        <dbReference type="EC" id="3.4.19.12"/>
    </reaction>
</comment>
<feature type="region of interest" description="Disordered" evidence="4">
    <location>
        <begin position="381"/>
        <end position="404"/>
    </location>
</feature>
<dbReference type="PROSITE" id="PS00972">
    <property type="entry name" value="USP_1"/>
    <property type="match status" value="1"/>
</dbReference>
<dbReference type="InterPro" id="IPR015063">
    <property type="entry name" value="USP8_dimer"/>
</dbReference>
<proteinExistence type="inferred from homology"/>
<dbReference type="EC" id="3.4.19.12" evidence="3"/>
<evidence type="ECO:0000313" key="7">
    <source>
        <dbReference type="EMBL" id="CAD5117909.1"/>
    </source>
</evidence>
<dbReference type="Gene3D" id="1.20.58.80">
    <property type="entry name" value="Phosphotransferase system, lactose/cellobiose-type IIA subunit"/>
    <property type="match status" value="1"/>
</dbReference>
<dbReference type="SUPFAM" id="SSF52821">
    <property type="entry name" value="Rhodanese/Cell cycle control phosphatase"/>
    <property type="match status" value="1"/>
</dbReference>
<dbReference type="Pfam" id="PF00581">
    <property type="entry name" value="Rhodanese"/>
    <property type="match status" value="1"/>
</dbReference>
<dbReference type="PROSITE" id="PS50235">
    <property type="entry name" value="USP_3"/>
    <property type="match status" value="1"/>
</dbReference>
<dbReference type="Proteomes" id="UP000549394">
    <property type="component" value="Unassembled WGS sequence"/>
</dbReference>
<dbReference type="Gene3D" id="3.40.250.10">
    <property type="entry name" value="Rhodanese-like domain"/>
    <property type="match status" value="1"/>
</dbReference>
<evidence type="ECO:0000259" key="5">
    <source>
        <dbReference type="PROSITE" id="PS50206"/>
    </source>
</evidence>
<feature type="domain" description="Rhodanese" evidence="5">
    <location>
        <begin position="172"/>
        <end position="289"/>
    </location>
</feature>
<feature type="region of interest" description="Disordered" evidence="4">
    <location>
        <begin position="130"/>
        <end position="152"/>
    </location>
</feature>
<dbReference type="GO" id="GO:0016579">
    <property type="term" value="P:protein deubiquitination"/>
    <property type="evidence" value="ECO:0007669"/>
    <property type="project" value="InterPro"/>
</dbReference>
<dbReference type="AlphaFoldDB" id="A0A7I8VNQ1"/>
<feature type="compositionally biased region" description="Basic and acidic residues" evidence="4">
    <location>
        <begin position="437"/>
        <end position="450"/>
    </location>
</feature>
<dbReference type="InterPro" id="IPR028889">
    <property type="entry name" value="USP"/>
</dbReference>
<dbReference type="InterPro" id="IPR050185">
    <property type="entry name" value="Ub_carboxyl-term_hydrolase"/>
</dbReference>
<comment type="caution">
    <text evidence="7">The sequence shown here is derived from an EMBL/GenBank/DDBJ whole genome shotgun (WGS) entry which is preliminary data.</text>
</comment>
<feature type="compositionally biased region" description="Basic and acidic residues" evidence="4">
    <location>
        <begin position="693"/>
        <end position="706"/>
    </location>
</feature>
<sequence>MPKLKDLYIGTCLGDLKVKAEINDKHTPNLLAKSVKKLCEEANKAEKDGDQERAYVLYMRMLNIYVAIRKSSEYKKDKKYYDEMIQAKKAGKIMETLEDLGDQLKTRYDEVLAKKAGEKIAEEKEARELKEKEKIHRQQVNEKNAERESIKSSTDIDPLRLKEILNDPELTTLIIDIRPIEEYNQSHMKLDNLIHIPSTKLPPGIYVKKIEEELSKEYLSLWKKRSSFDVVVLVDSKSYYQTVAENHLDPLIALKKALYVFDNQPLASEPVILNGGFQEWHYTFPMENTGSYHFDLDSDGPNKKAKEELENLTYEFEDKKPQIPEVLASVPIPDRSKKPLIHPKQTVAKKIETKDDEIPDAIIPSESISIEKEKKVKIRDIPRVDRTKKPPEKTIKEDKPKETNLDEIKKQNELEELKKEEARLIKANLQREEELERLKSQTKEAAEKHAALLRQSKKINEEVKIQQQEELNRLKSQTQAEAERQAALLRKSRKINEEFKNLEERKESESKTSDLHSKSKESDEILKKDRDHKGSVYPTNAEFKPNIEIKPTSNGELNTIIKNIEDKIHITEVKEDQNKKVSNEDLPRGFQKIYDSKLDKYVFRDHKTDKIYTEIPKELMKKNDTIPKKLPQQQKPVHISRMPTTLSATTANINTAKLKDEPTTPSSSKLKRSPSSPFIAQTGQSTDSAVSKDSFKLDRPQIDRTTKPLNSAQSPFAKVPAKVRNFNPVYGSVEYGLTGLRNMGNTCYMNSTIQCLSFTVQLTNYFISKQYENDINLHNKLGTGGEIANEYAHLIQNLWSGHNRSITPIDFREVIIKHNDLFCGFEQQDSQELFIFLMDRLHEDLNKVTKRIPISEQNNDKLPDDEAARRAWDMHTKINKSKIVDLFHGQLKSTLTCNHCKKKSVTFDIFMYLSLPLSSTSKCSLQDCIAKFQSNEEMTGSSRWRCPNCKTDRDAVKNIVIWKLPKILIVHLKRFYQDGRWRQKLTTVVDFPIEKLDMTQNTFGERPEPYHLYAISHHSGSLDVGHYTAFCRYPKTSQWYKFDDTEVRAVPTGDIQTSGAYFLLYASDKLKK</sequence>
<dbReference type="PANTHER" id="PTHR21646">
    <property type="entry name" value="UBIQUITIN CARBOXYL-TERMINAL HYDROLASE"/>
    <property type="match status" value="1"/>
</dbReference>
<name>A0A7I8VNQ1_9ANNE</name>
<dbReference type="Pfam" id="PF08969">
    <property type="entry name" value="USP8_dimer"/>
    <property type="match status" value="1"/>
</dbReference>